<reference evidence="2" key="1">
    <citation type="journal article" date="2023" name="bioRxiv">
        <title>Improved chromosome-level genome assembly for marigold (Tagetes erecta).</title>
        <authorList>
            <person name="Jiang F."/>
            <person name="Yuan L."/>
            <person name="Wang S."/>
            <person name="Wang H."/>
            <person name="Xu D."/>
            <person name="Wang A."/>
            <person name="Fan W."/>
        </authorList>
    </citation>
    <scope>NUCLEOTIDE SEQUENCE</scope>
    <source>
        <strain evidence="2">WSJ</strain>
        <tissue evidence="2">Leaf</tissue>
    </source>
</reference>
<feature type="compositionally biased region" description="Pro residues" evidence="1">
    <location>
        <begin position="46"/>
        <end position="67"/>
    </location>
</feature>
<dbReference type="AlphaFoldDB" id="A0AAD8NT72"/>
<protein>
    <submittedName>
        <fullName evidence="2">Uncharacterized protein</fullName>
    </submittedName>
</protein>
<evidence type="ECO:0000256" key="1">
    <source>
        <dbReference type="SAM" id="MobiDB-lite"/>
    </source>
</evidence>
<evidence type="ECO:0000313" key="2">
    <source>
        <dbReference type="EMBL" id="KAK1419716.1"/>
    </source>
</evidence>
<gene>
    <name evidence="2" type="ORF">QVD17_28995</name>
</gene>
<comment type="caution">
    <text evidence="2">The sequence shown here is derived from an EMBL/GenBank/DDBJ whole genome shotgun (WGS) entry which is preliminary data.</text>
</comment>
<keyword evidence="3" id="KW-1185">Reference proteome</keyword>
<feature type="region of interest" description="Disordered" evidence="1">
    <location>
        <begin position="46"/>
        <end position="115"/>
    </location>
</feature>
<name>A0AAD8NT72_TARER</name>
<dbReference type="EMBL" id="JAUHHV010000007">
    <property type="protein sequence ID" value="KAK1419716.1"/>
    <property type="molecule type" value="Genomic_DNA"/>
</dbReference>
<evidence type="ECO:0000313" key="3">
    <source>
        <dbReference type="Proteomes" id="UP001229421"/>
    </source>
</evidence>
<organism evidence="2 3">
    <name type="scientific">Tagetes erecta</name>
    <name type="common">African marigold</name>
    <dbReference type="NCBI Taxonomy" id="13708"/>
    <lineage>
        <taxon>Eukaryota</taxon>
        <taxon>Viridiplantae</taxon>
        <taxon>Streptophyta</taxon>
        <taxon>Embryophyta</taxon>
        <taxon>Tracheophyta</taxon>
        <taxon>Spermatophyta</taxon>
        <taxon>Magnoliopsida</taxon>
        <taxon>eudicotyledons</taxon>
        <taxon>Gunneridae</taxon>
        <taxon>Pentapetalae</taxon>
        <taxon>asterids</taxon>
        <taxon>campanulids</taxon>
        <taxon>Asterales</taxon>
        <taxon>Asteraceae</taxon>
        <taxon>Asteroideae</taxon>
        <taxon>Heliantheae alliance</taxon>
        <taxon>Tageteae</taxon>
        <taxon>Tagetes</taxon>
    </lineage>
</organism>
<sequence>MLAKLNRIQHKEKSPFEERETTVAEKRVLMLHISYRLVGIPPPSPPLAARPPLKLQPPSPDPPPCQVSPPTVTLLLKPKQMPKLTPQHSPIPKPLPKRAPLASSSASTPTLLPTSLPRHNPFAKMLCLSQFRFGLQICSTKTF</sequence>
<accession>A0AAD8NT72</accession>
<proteinExistence type="predicted"/>
<feature type="region of interest" description="Disordered" evidence="1">
    <location>
        <begin position="1"/>
        <end position="21"/>
    </location>
</feature>
<feature type="compositionally biased region" description="Low complexity" evidence="1">
    <location>
        <begin position="99"/>
        <end position="115"/>
    </location>
</feature>
<dbReference type="Proteomes" id="UP001229421">
    <property type="component" value="Unassembled WGS sequence"/>
</dbReference>
<feature type="compositionally biased region" description="Basic and acidic residues" evidence="1">
    <location>
        <begin position="9"/>
        <end position="21"/>
    </location>
</feature>